<dbReference type="SUPFAM" id="SSF52172">
    <property type="entry name" value="CheY-like"/>
    <property type="match status" value="1"/>
</dbReference>
<dbReference type="GO" id="GO:0000160">
    <property type="term" value="P:phosphorelay signal transduction system"/>
    <property type="evidence" value="ECO:0007669"/>
    <property type="project" value="InterPro"/>
</dbReference>
<dbReference type="PRINTS" id="PR00038">
    <property type="entry name" value="HTHLUXR"/>
</dbReference>
<dbReference type="EMBL" id="CADCTK010000173">
    <property type="protein sequence ID" value="CAA9224725.1"/>
    <property type="molecule type" value="Genomic_DNA"/>
</dbReference>
<name>A0A6J4HHD6_9CHLR</name>
<dbReference type="InterPro" id="IPR000792">
    <property type="entry name" value="Tscrpt_reg_LuxR_C"/>
</dbReference>
<gene>
    <name evidence="6" type="ORF">AVDCRST_MAG26-697</name>
</gene>
<dbReference type="PROSITE" id="PS50043">
    <property type="entry name" value="HTH_LUXR_2"/>
    <property type="match status" value="1"/>
</dbReference>
<organism evidence="6">
    <name type="scientific">uncultured Chloroflexia bacterium</name>
    <dbReference type="NCBI Taxonomy" id="1672391"/>
    <lineage>
        <taxon>Bacteria</taxon>
        <taxon>Bacillati</taxon>
        <taxon>Chloroflexota</taxon>
        <taxon>Chloroflexia</taxon>
        <taxon>environmental samples</taxon>
    </lineage>
</organism>
<dbReference type="InterPro" id="IPR039420">
    <property type="entry name" value="WalR-like"/>
</dbReference>
<dbReference type="InterPro" id="IPR016032">
    <property type="entry name" value="Sig_transdc_resp-reg_C-effctor"/>
</dbReference>
<dbReference type="SUPFAM" id="SSF46894">
    <property type="entry name" value="C-terminal effector domain of the bipartite response regulators"/>
    <property type="match status" value="1"/>
</dbReference>
<dbReference type="CDD" id="cd17535">
    <property type="entry name" value="REC_NarL-like"/>
    <property type="match status" value="1"/>
</dbReference>
<protein>
    <submittedName>
        <fullName evidence="6">Two-component transcriptional response regulator, LuxR family</fullName>
    </submittedName>
</protein>
<dbReference type="CDD" id="cd06170">
    <property type="entry name" value="LuxR_C_like"/>
    <property type="match status" value="1"/>
</dbReference>
<dbReference type="PANTHER" id="PTHR43214">
    <property type="entry name" value="TWO-COMPONENT RESPONSE REGULATOR"/>
    <property type="match status" value="1"/>
</dbReference>
<accession>A0A6J4HHD6</accession>
<evidence type="ECO:0000313" key="6">
    <source>
        <dbReference type="EMBL" id="CAA9224725.1"/>
    </source>
</evidence>
<dbReference type="PROSITE" id="PS50110">
    <property type="entry name" value="RESPONSE_REGULATORY"/>
    <property type="match status" value="1"/>
</dbReference>
<dbReference type="InterPro" id="IPR058245">
    <property type="entry name" value="NreC/VraR/RcsB-like_REC"/>
</dbReference>
<reference evidence="6" key="1">
    <citation type="submission" date="2020-02" db="EMBL/GenBank/DDBJ databases">
        <authorList>
            <person name="Meier V. D."/>
        </authorList>
    </citation>
    <scope>NUCLEOTIDE SEQUENCE</scope>
    <source>
        <strain evidence="6">AVDCRST_MAG26</strain>
    </source>
</reference>
<evidence type="ECO:0000259" key="4">
    <source>
        <dbReference type="PROSITE" id="PS50043"/>
    </source>
</evidence>
<dbReference type="InterPro" id="IPR001789">
    <property type="entry name" value="Sig_transdc_resp-reg_receiver"/>
</dbReference>
<dbReference type="InterPro" id="IPR011006">
    <property type="entry name" value="CheY-like_superfamily"/>
</dbReference>
<feature type="modified residue" description="4-aspartylphosphate" evidence="3">
    <location>
        <position position="54"/>
    </location>
</feature>
<feature type="domain" description="Response regulatory" evidence="5">
    <location>
        <begin position="3"/>
        <end position="119"/>
    </location>
</feature>
<proteinExistence type="predicted"/>
<keyword evidence="2" id="KW-0238">DNA-binding</keyword>
<feature type="domain" description="HTH luxR-type" evidence="4">
    <location>
        <begin position="140"/>
        <end position="205"/>
    </location>
</feature>
<dbReference type="GO" id="GO:0003677">
    <property type="term" value="F:DNA binding"/>
    <property type="evidence" value="ECO:0007669"/>
    <property type="project" value="UniProtKB-KW"/>
</dbReference>
<evidence type="ECO:0000256" key="3">
    <source>
        <dbReference type="PROSITE-ProRule" id="PRU00169"/>
    </source>
</evidence>
<evidence type="ECO:0000259" key="5">
    <source>
        <dbReference type="PROSITE" id="PS50110"/>
    </source>
</evidence>
<dbReference type="Pfam" id="PF00072">
    <property type="entry name" value="Response_reg"/>
    <property type="match status" value="1"/>
</dbReference>
<dbReference type="Pfam" id="PF00196">
    <property type="entry name" value="GerE"/>
    <property type="match status" value="1"/>
</dbReference>
<dbReference type="Gene3D" id="3.40.50.2300">
    <property type="match status" value="1"/>
</dbReference>
<sequence length="211" mass="22636">MIRVVLADDHAVVRKGVREFLEDEPDIEVVGEASDGQQAVEMAVALQPDVVVMDVAMPQLSGVDATKRIRSLVPAVRILALTAYDDEPYIFGLLDAGVTGYMLKTAESREIVRAVRATAAGQAALDPAVATRVVARATQPAAPPETLTEREIEILRLAARGLTNKQMGAELDISDRTVQNHLANIYTKLEVASRTEAVTAGLQRGLIRLGG</sequence>
<dbReference type="SMART" id="SM00448">
    <property type="entry name" value="REC"/>
    <property type="match status" value="1"/>
</dbReference>
<dbReference type="AlphaFoldDB" id="A0A6J4HHD6"/>
<evidence type="ECO:0000256" key="2">
    <source>
        <dbReference type="ARBA" id="ARBA00023125"/>
    </source>
</evidence>
<keyword evidence="1 3" id="KW-0597">Phosphoprotein</keyword>
<evidence type="ECO:0000256" key="1">
    <source>
        <dbReference type="ARBA" id="ARBA00022553"/>
    </source>
</evidence>
<dbReference type="PANTHER" id="PTHR43214:SF43">
    <property type="entry name" value="TWO-COMPONENT RESPONSE REGULATOR"/>
    <property type="match status" value="1"/>
</dbReference>
<dbReference type="GO" id="GO:0006355">
    <property type="term" value="P:regulation of DNA-templated transcription"/>
    <property type="evidence" value="ECO:0007669"/>
    <property type="project" value="InterPro"/>
</dbReference>
<dbReference type="SMART" id="SM00421">
    <property type="entry name" value="HTH_LUXR"/>
    <property type="match status" value="1"/>
</dbReference>